<feature type="compositionally biased region" description="Acidic residues" evidence="4">
    <location>
        <begin position="623"/>
        <end position="638"/>
    </location>
</feature>
<keyword evidence="6" id="KW-1185">Reference proteome</keyword>
<feature type="compositionally biased region" description="Basic and acidic residues" evidence="4">
    <location>
        <begin position="205"/>
        <end position="216"/>
    </location>
</feature>
<sequence length="1400" mass="154316">MNPVKTRIITMANDQYPSSSLDNEVDLTQQMPSTNPASRNVKDHPIEYFHVNSGARFDKPMRQIMAPASDDGPDFTQPNDATQLQDATQPTDSPPPNELSPVSFNKPTAVIINSNNIVFNSPVQVDATQPVEATQLLQATPPLPNPPDYTQIISPFKKTFKPVRNVYSNKIRAYQNGLNQLTTQIVFKAQKTLPRLDPPSDEPPADEKLLHEDHIQSNETKSTIEQEPNSNEVPETQTIDTPPRAQQPHAYLADTPDLPETPSFRKRVVKTPKKKVNFPLLEYEKKESTMGPAAEVATQLIQTQSPVGPLPVLLNLAATQPVQSQSQSQGQIQVPSTPTGNSTQIIHNQISSTQITPATQAVQSQISQIIESQLPSAQLSEGHSTLVKPVESPGSATQIIQSQALTTQHTPAGESPATQLIHGQSPRVEQLTNASDSPSNWQKDLFLTPKPYLQPSRSPFNNLNSSPINDTQPVNSNSPATPLDRKQLSLVIEESERDTQSTVDSHIRPFREVEETQSAPEKLCDFPRFDNPTTPSMEDEEEIEKGKLSPSKPASQFLDYSSQLSNVEIPGTAEQKEHGSGDINPGEVNGAVSSSEIVNSSASQITNIYDDEKQAETIKDAIASDEDNDEVITSDYENEDAKKSQSSMFGLETTTIPVSKDPALLTSPDLLEPAVTDCVPAEEEQSQPQRLMSSPLAKKNERFKRRIVMDDEDTAEASTPNKRQRSSSTIASAYSRSARKTREQSPTIQFAWPEWGTNDNIGEKGVWVQWGHQVLVGSLMTGGQGDSHWNTLLSRSSARNLISTDALPDLSFDGSRSVDVTFHDGKVGVAPLERFKALELEPGDQVKVNYNRKIVFEVVDFLNTSKMTKSQIQEQVDAIASKMTGNPDKKGIVVSPNPDTIRIRDVYGHDYIIVKTHVSNPTKSTKPARRSRTATRMSTSATQEPEGYYAVMLCDLYMPNSQWRVYLSRRNNLRNDVVADVIKRHGFSEEAPAVISPVTIVDPATDLTQRGRDKDGRRKSTMVQNGAYYESPVEDENLDEFKFSKYAKNDDKRGATPTRKSKQNNMVFSGCVFSLTKLADESKWANAITSHGGVVLRDGFQQLFKLENNSETGPLVFNPRGAAGAEEYRFAAVLSMEPLRTLKYLEALALGWPCLSWHFISDCLDDPDCFSQWESYLLSAGTSKCLGNAPVARSLHTFWEQWQSNALLSVQFTLHRKILECVRVPIFMIEHERISELISAGGWTAPSGSLSTVASAGKKRLESVVLAGKHAVTIKPRSKEAVSLSRTLRLIILMMGADPQLLTVVKDLQDLPRLQSALGNCIVIHNCEGVGAGRPGRHTTTISSMSTGGNASGASSGGEWEMTEDKQVLRLLRSGAETLGRTVEYQKEWIVQCLINGRVV</sequence>
<dbReference type="EMBL" id="CCBN010000015">
    <property type="protein sequence ID" value="CDO56373.1"/>
    <property type="molecule type" value="Genomic_DNA"/>
</dbReference>
<dbReference type="InterPro" id="IPR036420">
    <property type="entry name" value="BRCT_dom_sf"/>
</dbReference>
<feature type="region of interest" description="Disordered" evidence="4">
    <location>
        <begin position="621"/>
        <end position="648"/>
    </location>
</feature>
<protein>
    <submittedName>
        <fullName evidence="5">Similar to Saccharomyces cerevisiae YDR217C RAD9 DNA damage-dependent checkpoint protein</fullName>
    </submittedName>
</protein>
<feature type="region of interest" description="Disordered" evidence="4">
    <location>
        <begin position="510"/>
        <end position="555"/>
    </location>
</feature>
<dbReference type="InterPro" id="IPR047249">
    <property type="entry name" value="BRCT_p53bp1-like_rpt1"/>
</dbReference>
<feature type="region of interest" description="Disordered" evidence="4">
    <location>
        <begin position="573"/>
        <end position="595"/>
    </location>
</feature>
<dbReference type="GO" id="GO:0045944">
    <property type="term" value="P:positive regulation of transcription by RNA polymerase II"/>
    <property type="evidence" value="ECO:0007669"/>
    <property type="project" value="TreeGrafter"/>
</dbReference>
<gene>
    <name evidence="5" type="ORF">BN980_GECA15s00208g</name>
</gene>
<feature type="compositionally biased region" description="Polar residues" evidence="4">
    <location>
        <begin position="76"/>
        <end position="91"/>
    </location>
</feature>
<feature type="region of interest" description="Disordered" evidence="4">
    <location>
        <begin position="1"/>
        <end position="21"/>
    </location>
</feature>
<keyword evidence="3" id="KW-0539">Nucleus</keyword>
<accession>A0A0J9XFR4</accession>
<organism evidence="5 6">
    <name type="scientific">Geotrichum candidum</name>
    <name type="common">Oospora lactis</name>
    <name type="synonym">Dipodascus geotrichum</name>
    <dbReference type="NCBI Taxonomy" id="1173061"/>
    <lineage>
        <taxon>Eukaryota</taxon>
        <taxon>Fungi</taxon>
        <taxon>Dikarya</taxon>
        <taxon>Ascomycota</taxon>
        <taxon>Saccharomycotina</taxon>
        <taxon>Dipodascomycetes</taxon>
        <taxon>Dipodascales</taxon>
        <taxon>Dipodascaceae</taxon>
        <taxon>Geotrichum</taxon>
    </lineage>
</organism>
<evidence type="ECO:0000256" key="1">
    <source>
        <dbReference type="ARBA" id="ARBA00004123"/>
    </source>
</evidence>
<keyword evidence="2" id="KW-0227">DNA damage</keyword>
<dbReference type="STRING" id="1173061.A0A0J9XFR4"/>
<feature type="compositionally biased region" description="Low complexity" evidence="4">
    <location>
        <begin position="726"/>
        <end position="736"/>
    </location>
</feature>
<feature type="region of interest" description="Disordered" evidence="4">
    <location>
        <begin position="920"/>
        <end position="940"/>
    </location>
</feature>
<dbReference type="PANTHER" id="PTHR15321:SF3">
    <property type="entry name" value="TP53-BINDING PROTEIN 1"/>
    <property type="match status" value="1"/>
</dbReference>
<proteinExistence type="predicted"/>
<dbReference type="Gene3D" id="3.40.50.10190">
    <property type="entry name" value="BRCT domain"/>
    <property type="match status" value="1"/>
</dbReference>
<dbReference type="SUPFAM" id="SSF52113">
    <property type="entry name" value="BRCT domain"/>
    <property type="match status" value="1"/>
</dbReference>
<evidence type="ECO:0000256" key="3">
    <source>
        <dbReference type="ARBA" id="ARBA00023242"/>
    </source>
</evidence>
<dbReference type="CDD" id="cd17745">
    <property type="entry name" value="BRCT_p53bp1_rpt1"/>
    <property type="match status" value="1"/>
</dbReference>
<feature type="compositionally biased region" description="Polar residues" evidence="4">
    <location>
        <begin position="410"/>
        <end position="422"/>
    </location>
</feature>
<feature type="region of interest" description="Disordered" evidence="4">
    <location>
        <begin position="410"/>
        <end position="440"/>
    </location>
</feature>
<dbReference type="PANTHER" id="PTHR15321">
    <property type="entry name" value="TUMOR SUPPRESSOR P53-BINDING PROTEIN 1"/>
    <property type="match status" value="1"/>
</dbReference>
<evidence type="ECO:0000256" key="2">
    <source>
        <dbReference type="ARBA" id="ARBA00022763"/>
    </source>
</evidence>
<comment type="subcellular location">
    <subcellularLocation>
        <location evidence="1">Nucleus</location>
    </subcellularLocation>
</comment>
<feature type="compositionally biased region" description="Polar residues" evidence="4">
    <location>
        <begin position="12"/>
        <end position="21"/>
    </location>
</feature>
<feature type="compositionally biased region" description="Polar residues" evidence="4">
    <location>
        <begin position="430"/>
        <end position="440"/>
    </location>
</feature>
<dbReference type="InterPro" id="IPR047252">
    <property type="entry name" value="TP53BP1-like"/>
</dbReference>
<feature type="region of interest" description="Disordered" evidence="4">
    <location>
        <begin position="679"/>
        <end position="745"/>
    </location>
</feature>
<feature type="compositionally biased region" description="Polar residues" evidence="4">
    <location>
        <begin position="455"/>
        <end position="480"/>
    </location>
</feature>
<dbReference type="Proteomes" id="UP000242525">
    <property type="component" value="Unassembled WGS sequence"/>
</dbReference>
<feature type="region of interest" description="Disordered" evidence="4">
    <location>
        <begin position="193"/>
        <end position="268"/>
    </location>
</feature>
<feature type="region of interest" description="Disordered" evidence="4">
    <location>
        <begin position="452"/>
        <end position="483"/>
    </location>
</feature>
<dbReference type="OrthoDB" id="4097059at2759"/>
<dbReference type="GO" id="GO:0000077">
    <property type="term" value="P:DNA damage checkpoint signaling"/>
    <property type="evidence" value="ECO:0007669"/>
    <property type="project" value="TreeGrafter"/>
</dbReference>
<reference evidence="5" key="1">
    <citation type="submission" date="2014-03" db="EMBL/GenBank/DDBJ databases">
        <authorList>
            <person name="Casaregola S."/>
        </authorList>
    </citation>
    <scope>NUCLEOTIDE SEQUENCE [LARGE SCALE GENOMIC DNA]</scope>
    <source>
        <strain evidence="5">CLIB 918</strain>
    </source>
</reference>
<name>A0A0J9XFR4_GEOCN</name>
<comment type="caution">
    <text evidence="5">The sequence shown here is derived from an EMBL/GenBank/DDBJ whole genome shotgun (WGS) entry which is preliminary data.</text>
</comment>
<dbReference type="GO" id="GO:0005634">
    <property type="term" value="C:nucleus"/>
    <property type="evidence" value="ECO:0007669"/>
    <property type="project" value="UniProtKB-SubCell"/>
</dbReference>
<evidence type="ECO:0000313" key="6">
    <source>
        <dbReference type="Proteomes" id="UP000242525"/>
    </source>
</evidence>
<evidence type="ECO:0000256" key="4">
    <source>
        <dbReference type="SAM" id="MobiDB-lite"/>
    </source>
</evidence>
<evidence type="ECO:0000313" key="5">
    <source>
        <dbReference type="EMBL" id="CDO56373.1"/>
    </source>
</evidence>
<dbReference type="GO" id="GO:0042393">
    <property type="term" value="F:histone binding"/>
    <property type="evidence" value="ECO:0007669"/>
    <property type="project" value="TreeGrafter"/>
</dbReference>
<feature type="compositionally biased region" description="Polar residues" evidence="4">
    <location>
        <begin position="217"/>
        <end position="240"/>
    </location>
</feature>
<feature type="region of interest" description="Disordered" evidence="4">
    <location>
        <begin position="64"/>
        <end position="103"/>
    </location>
</feature>